<comment type="similarity">
    <text evidence="1">Belongs to the peptidase S58 family.</text>
</comment>
<evidence type="ECO:0000256" key="1">
    <source>
        <dbReference type="ARBA" id="ARBA00007068"/>
    </source>
</evidence>
<dbReference type="CDD" id="cd02253">
    <property type="entry name" value="DmpA"/>
    <property type="match status" value="1"/>
</dbReference>
<keyword evidence="3" id="KW-1185">Reference proteome</keyword>
<dbReference type="RefSeq" id="WP_136355880.1">
    <property type="nucleotide sequence ID" value="NZ_SSNY01000003.1"/>
</dbReference>
<evidence type="ECO:0000313" key="3">
    <source>
        <dbReference type="Proteomes" id="UP000306441"/>
    </source>
</evidence>
<dbReference type="InterPro" id="IPR005321">
    <property type="entry name" value="Peptidase_S58_DmpA"/>
</dbReference>
<comment type="caution">
    <text evidence="2">The sequence shown here is derived from an EMBL/GenBank/DDBJ whole genome shotgun (WGS) entry which is preliminary data.</text>
</comment>
<organism evidence="2 3">
    <name type="scientific">Ollibium composti</name>
    <dbReference type="NCBI Taxonomy" id="2675109"/>
    <lineage>
        <taxon>Bacteria</taxon>
        <taxon>Pseudomonadati</taxon>
        <taxon>Pseudomonadota</taxon>
        <taxon>Alphaproteobacteria</taxon>
        <taxon>Hyphomicrobiales</taxon>
        <taxon>Phyllobacteriaceae</taxon>
        <taxon>Ollibium</taxon>
    </lineage>
</organism>
<reference evidence="2 3" key="1">
    <citation type="submission" date="2019-04" db="EMBL/GenBank/DDBJ databases">
        <title>Mesorhizobium composti sp. nov., isolated from compost.</title>
        <authorList>
            <person name="Lin S.-Y."/>
            <person name="Hameed A."/>
            <person name="Hsieh Y.-T."/>
            <person name="Young C.-C."/>
        </authorList>
    </citation>
    <scope>NUCLEOTIDE SEQUENCE [LARGE SCALE GENOMIC DNA]</scope>
    <source>
        <strain evidence="2 3">CC-YTH430</strain>
    </source>
</reference>
<dbReference type="InterPro" id="IPR016117">
    <property type="entry name" value="ArgJ-like_dom_sf"/>
</dbReference>
<proteinExistence type="inferred from homology"/>
<dbReference type="Pfam" id="PF03576">
    <property type="entry name" value="Peptidase_S58"/>
    <property type="match status" value="1"/>
</dbReference>
<dbReference type="Proteomes" id="UP000306441">
    <property type="component" value="Unassembled WGS sequence"/>
</dbReference>
<dbReference type="SUPFAM" id="SSF56266">
    <property type="entry name" value="DmpA/ArgJ-like"/>
    <property type="match status" value="1"/>
</dbReference>
<protein>
    <submittedName>
        <fullName evidence="2">P1 family peptidase</fullName>
    </submittedName>
</protein>
<name>A0ABY2Q9K9_9HYPH</name>
<evidence type="ECO:0000313" key="2">
    <source>
        <dbReference type="EMBL" id="THF58551.1"/>
    </source>
</evidence>
<dbReference type="EMBL" id="SSNY01000003">
    <property type="protein sequence ID" value="THF58551.1"/>
    <property type="molecule type" value="Genomic_DNA"/>
</dbReference>
<dbReference type="PANTHER" id="PTHR36512">
    <property type="entry name" value="D-AMINOPEPTIDASE"/>
    <property type="match status" value="1"/>
</dbReference>
<dbReference type="PANTHER" id="PTHR36512:SF3">
    <property type="entry name" value="BLR5678 PROTEIN"/>
    <property type="match status" value="1"/>
</dbReference>
<accession>A0ABY2Q9K9</accession>
<sequence length="358" mass="37228">MMATASDFGLTCGTLPAGEWNAITDVPGVRVGHCTVREGEVNTGVTAILPHGGNLFRSKVMAACDVINGFGKTAGLVQVKELGTIETPILLTNTLSVGTCQTALVREAIRLNPDIGRTTSTVNAVVGECNDGPLSDIQALAVTEAHALAALADAHEGAVEQGSVGAGTGMTCFGFKGGIGTASRKLSLGGGEHHVGVLVLSNFGRAGDLVLPDGRRPDPRQRQDAERGSIIVVLATDVSMQQRQLSRVARRAGAGIARLGAFWGNGSGDIAIAFSTANGSDHDEKRDFIPMMTLNDARIDLLFRAAADATQEAVLNSMLEAEPFVGRGGARRASLADWLREQKSAAERGAPGVGRRLP</sequence>
<gene>
    <name evidence="2" type="ORF">E6C48_08135</name>
</gene>
<dbReference type="Gene3D" id="3.60.70.12">
    <property type="entry name" value="L-amino peptidase D-ALA esterase/amidase"/>
    <property type="match status" value="1"/>
</dbReference>